<dbReference type="SMART" id="SM00382">
    <property type="entry name" value="AAA"/>
    <property type="match status" value="1"/>
</dbReference>
<keyword evidence="4" id="KW-0547">Nucleotide-binding</keyword>
<dbReference type="InterPro" id="IPR008921">
    <property type="entry name" value="DNA_pol3_clamp-load_cplx_C"/>
</dbReference>
<dbReference type="NCBIfam" id="NF001679">
    <property type="entry name" value="PRK00440.1"/>
    <property type="match status" value="1"/>
</dbReference>
<dbReference type="Gene3D" id="1.20.272.10">
    <property type="match status" value="1"/>
</dbReference>
<comment type="subcellular location">
    <subcellularLocation>
        <location evidence="1">Nucleus</location>
    </subcellularLocation>
</comment>
<comment type="similarity">
    <text evidence="2">Belongs to the activator 1 small subunits family.</text>
</comment>
<dbReference type="Gene3D" id="3.40.50.300">
    <property type="entry name" value="P-loop containing nucleotide triphosphate hydrolases"/>
    <property type="match status" value="1"/>
</dbReference>
<dbReference type="SUPFAM" id="SSF52540">
    <property type="entry name" value="P-loop containing nucleoside triphosphate hydrolases"/>
    <property type="match status" value="1"/>
</dbReference>
<dbReference type="Proteomes" id="UP000469890">
    <property type="component" value="Unassembled WGS sequence"/>
</dbReference>
<dbReference type="GO" id="GO:0005524">
    <property type="term" value="F:ATP binding"/>
    <property type="evidence" value="ECO:0007669"/>
    <property type="project" value="UniProtKB-KW"/>
</dbReference>
<evidence type="ECO:0000313" key="11">
    <source>
        <dbReference type="Proteomes" id="UP000469890"/>
    </source>
</evidence>
<evidence type="ECO:0000256" key="1">
    <source>
        <dbReference type="ARBA" id="ARBA00004123"/>
    </source>
</evidence>
<dbReference type="CDD" id="cd00009">
    <property type="entry name" value="AAA"/>
    <property type="match status" value="1"/>
</dbReference>
<keyword evidence="6" id="KW-0539">Nucleus</keyword>
<dbReference type="GO" id="GO:0003689">
    <property type="term" value="F:DNA clamp loader activity"/>
    <property type="evidence" value="ECO:0007669"/>
    <property type="project" value="TreeGrafter"/>
</dbReference>
<dbReference type="AlphaFoldDB" id="A0A8H4BAI9"/>
<dbReference type="InterPro" id="IPR047854">
    <property type="entry name" value="RFC_lid"/>
</dbReference>
<dbReference type="EMBL" id="JAAECE010000007">
    <property type="protein sequence ID" value="KAF1798369.1"/>
    <property type="molecule type" value="Genomic_DNA"/>
</dbReference>
<dbReference type="Gene3D" id="1.10.8.60">
    <property type="match status" value="1"/>
</dbReference>
<protein>
    <recommendedName>
        <fullName evidence="7">Replication factor C subunit 2</fullName>
    </recommendedName>
</protein>
<keyword evidence="5" id="KW-0067">ATP-binding</keyword>
<evidence type="ECO:0000256" key="3">
    <source>
        <dbReference type="ARBA" id="ARBA00022705"/>
    </source>
</evidence>
<evidence type="ECO:0000313" key="10">
    <source>
        <dbReference type="EMBL" id="KAF1798369.1"/>
    </source>
</evidence>
<gene>
    <name evidence="10" type="ORF">FB192DRAFT_1391191</name>
</gene>
<dbReference type="InterPro" id="IPR003593">
    <property type="entry name" value="AAA+_ATPase"/>
</dbReference>
<proteinExistence type="inferred from homology"/>
<dbReference type="GO" id="GO:0005663">
    <property type="term" value="C:DNA replication factor C complex"/>
    <property type="evidence" value="ECO:0007669"/>
    <property type="project" value="TreeGrafter"/>
</dbReference>
<accession>A0A8H4BAI9</accession>
<dbReference type="InterPro" id="IPR027417">
    <property type="entry name" value="P-loop_NTPase"/>
</dbReference>
<dbReference type="GO" id="GO:0016887">
    <property type="term" value="F:ATP hydrolysis activity"/>
    <property type="evidence" value="ECO:0007669"/>
    <property type="project" value="InterPro"/>
</dbReference>
<dbReference type="Pfam" id="PF00004">
    <property type="entry name" value="AAA"/>
    <property type="match status" value="1"/>
</dbReference>
<dbReference type="FunFam" id="3.40.50.300:FF:000237">
    <property type="entry name" value="replication factor C subunit 4"/>
    <property type="match status" value="1"/>
</dbReference>
<dbReference type="CDD" id="cd18140">
    <property type="entry name" value="HLD_clamp_RFC"/>
    <property type="match status" value="1"/>
</dbReference>
<keyword evidence="8" id="KW-0472">Membrane</keyword>
<dbReference type="GO" id="GO:0006271">
    <property type="term" value="P:DNA strand elongation involved in DNA replication"/>
    <property type="evidence" value="ECO:0007669"/>
    <property type="project" value="UniProtKB-ARBA"/>
</dbReference>
<dbReference type="GO" id="GO:0005634">
    <property type="term" value="C:nucleus"/>
    <property type="evidence" value="ECO:0007669"/>
    <property type="project" value="UniProtKB-SubCell"/>
</dbReference>
<feature type="transmembrane region" description="Helical" evidence="8">
    <location>
        <begin position="12"/>
        <end position="32"/>
    </location>
</feature>
<evidence type="ECO:0000256" key="5">
    <source>
        <dbReference type="ARBA" id="ARBA00022840"/>
    </source>
</evidence>
<organism evidence="10 11">
    <name type="scientific">Mucor circinelloides f. lusitanicus</name>
    <name type="common">Mucor racemosus var. lusitanicus</name>
    <dbReference type="NCBI Taxonomy" id="29924"/>
    <lineage>
        <taxon>Eukaryota</taxon>
        <taxon>Fungi</taxon>
        <taxon>Fungi incertae sedis</taxon>
        <taxon>Mucoromycota</taxon>
        <taxon>Mucoromycotina</taxon>
        <taxon>Mucoromycetes</taxon>
        <taxon>Mucorales</taxon>
        <taxon>Mucorineae</taxon>
        <taxon>Mucoraceae</taxon>
        <taxon>Mucor</taxon>
    </lineage>
</organism>
<dbReference type="GO" id="GO:0006281">
    <property type="term" value="P:DNA repair"/>
    <property type="evidence" value="ECO:0007669"/>
    <property type="project" value="TreeGrafter"/>
</dbReference>
<comment type="caution">
    <text evidence="10">The sequence shown here is derived from an EMBL/GenBank/DDBJ whole genome shotgun (WGS) entry which is preliminary data.</text>
</comment>
<keyword evidence="8" id="KW-1133">Transmembrane helix</keyword>
<keyword evidence="3" id="KW-0235">DNA replication</keyword>
<feature type="non-terminal residue" evidence="10">
    <location>
        <position position="382"/>
    </location>
</feature>
<dbReference type="InterPro" id="IPR050238">
    <property type="entry name" value="DNA_Rep/Repair_Clamp_Loader"/>
</dbReference>
<dbReference type="InterPro" id="IPR013748">
    <property type="entry name" value="Rep_factorC_C"/>
</dbReference>
<dbReference type="GO" id="GO:0031391">
    <property type="term" value="C:Elg1 RFC-like complex"/>
    <property type="evidence" value="ECO:0007669"/>
    <property type="project" value="UniProtKB-ARBA"/>
</dbReference>
<evidence type="ECO:0000256" key="7">
    <source>
        <dbReference type="ARBA" id="ARBA00040745"/>
    </source>
</evidence>
<evidence type="ECO:0000259" key="9">
    <source>
        <dbReference type="SMART" id="SM00382"/>
    </source>
</evidence>
<evidence type="ECO:0000256" key="6">
    <source>
        <dbReference type="ARBA" id="ARBA00023242"/>
    </source>
</evidence>
<feature type="domain" description="AAA+ ATPase" evidence="9">
    <location>
        <begin position="90"/>
        <end position="228"/>
    </location>
</feature>
<dbReference type="SUPFAM" id="SSF48019">
    <property type="entry name" value="post-AAA+ oligomerization domain-like"/>
    <property type="match status" value="1"/>
</dbReference>
<sequence length="382" mass="42681">MNPFGYLDSNTTRAELLLFLFFIIIHTMSFFAPRTASSNNANNKTTHAEKQDLLKKSQPWVEKYRPKTMDDISSQEQAVLVLKKALQSDNLPHLLFYGPPGTGKTSTILALANELYGPKLMKSRVLELNASDERGIQIVRDKVKNFSRTTVTSKVDGYPCPPYKIVILDEADSMTKDAQSALRRTMETYSKTTRFCLVCNYVSRIIEPITSRCAKFRFKPLAVVDLEERIKMICAEEGVNLGPNTLNTLIESSGGDLRKAITFLQSGYNLQGSEPITPSMISEMAGIIPQDMMQQLIDVWSSNDVKAIERQVQDMMNEGYSGENIVSQIHDAIIKDDGLNTIQKARISQFMSVVDIDLVQGADEHLQVLNLMVNIADIAANA</sequence>
<dbReference type="FunFam" id="1.20.272.10:FF:000011">
    <property type="entry name" value="Replication factor C subunit 2"/>
    <property type="match status" value="1"/>
</dbReference>
<keyword evidence="8" id="KW-0812">Transmembrane</keyword>
<reference evidence="10 11" key="1">
    <citation type="submission" date="2019-09" db="EMBL/GenBank/DDBJ databases">
        <authorList>
            <consortium name="DOE Joint Genome Institute"/>
            <person name="Mondo S.J."/>
            <person name="Navarro-Mendoza M.I."/>
            <person name="Perez-Arques C."/>
            <person name="Panchal S."/>
            <person name="Nicolas F.E."/>
            <person name="Ganguly P."/>
            <person name="Pangilinan J."/>
            <person name="Grigoriev I."/>
            <person name="Heitman J."/>
            <person name="Sanya K."/>
            <person name="Garre V."/>
        </authorList>
    </citation>
    <scope>NUCLEOTIDE SEQUENCE [LARGE SCALE GENOMIC DNA]</scope>
    <source>
        <strain evidence="10 11">MU402</strain>
    </source>
</reference>
<dbReference type="PANTHER" id="PTHR11669:SF20">
    <property type="entry name" value="REPLICATION FACTOR C SUBUNIT 4"/>
    <property type="match status" value="1"/>
</dbReference>
<dbReference type="Pfam" id="PF08542">
    <property type="entry name" value="Rep_fac_C"/>
    <property type="match status" value="1"/>
</dbReference>
<name>A0A8H4BAI9_MUCCL</name>
<dbReference type="InterPro" id="IPR003959">
    <property type="entry name" value="ATPase_AAA_core"/>
</dbReference>
<dbReference type="GO" id="GO:0003677">
    <property type="term" value="F:DNA binding"/>
    <property type="evidence" value="ECO:0007669"/>
    <property type="project" value="InterPro"/>
</dbReference>
<evidence type="ECO:0000256" key="8">
    <source>
        <dbReference type="SAM" id="Phobius"/>
    </source>
</evidence>
<evidence type="ECO:0000256" key="2">
    <source>
        <dbReference type="ARBA" id="ARBA00005378"/>
    </source>
</evidence>
<dbReference type="Pfam" id="PF21960">
    <property type="entry name" value="RCF1-5-like_lid"/>
    <property type="match status" value="1"/>
</dbReference>
<evidence type="ECO:0000256" key="4">
    <source>
        <dbReference type="ARBA" id="ARBA00022741"/>
    </source>
</evidence>
<dbReference type="PANTHER" id="PTHR11669">
    <property type="entry name" value="REPLICATION FACTOR C / DNA POLYMERASE III GAMMA-TAU SUBUNIT"/>
    <property type="match status" value="1"/>
</dbReference>